<dbReference type="Proteomes" id="UP000240904">
    <property type="component" value="Unassembled WGS sequence"/>
</dbReference>
<keyword evidence="1" id="KW-0732">Signal</keyword>
<proteinExistence type="predicted"/>
<organism evidence="2 3">
    <name type="scientific">Photobacterium lipolyticum</name>
    <dbReference type="NCBI Taxonomy" id="266810"/>
    <lineage>
        <taxon>Bacteria</taxon>
        <taxon>Pseudomonadati</taxon>
        <taxon>Pseudomonadota</taxon>
        <taxon>Gammaproteobacteria</taxon>
        <taxon>Vibrionales</taxon>
        <taxon>Vibrionaceae</taxon>
        <taxon>Photobacterium</taxon>
    </lineage>
</organism>
<comment type="caution">
    <text evidence="2">The sequence shown here is derived from an EMBL/GenBank/DDBJ whole genome shotgun (WGS) entry which is preliminary data.</text>
</comment>
<evidence type="ECO:0000313" key="3">
    <source>
        <dbReference type="Proteomes" id="UP000240904"/>
    </source>
</evidence>
<feature type="signal peptide" evidence="1">
    <location>
        <begin position="1"/>
        <end position="19"/>
    </location>
</feature>
<evidence type="ECO:0000256" key="1">
    <source>
        <dbReference type="SAM" id="SignalP"/>
    </source>
</evidence>
<dbReference type="EMBL" id="PYMC01000014">
    <property type="protein sequence ID" value="PSW03673.1"/>
    <property type="molecule type" value="Genomic_DNA"/>
</dbReference>
<sequence>MRFCLFLTGLLLLTGVAGCTTRHDQLAELGFTRNYLDGYQDGCSSRKEQTTTYIDGFRRDPERMMADMKYASGWTDGFEQCYADNTDFY</sequence>
<evidence type="ECO:0000313" key="2">
    <source>
        <dbReference type="EMBL" id="PSW03673.1"/>
    </source>
</evidence>
<keyword evidence="3" id="KW-1185">Reference proteome</keyword>
<dbReference type="PROSITE" id="PS51257">
    <property type="entry name" value="PROKAR_LIPOPROTEIN"/>
    <property type="match status" value="1"/>
</dbReference>
<name>A0A2T3MUP1_9GAMM</name>
<protein>
    <recommendedName>
        <fullName evidence="4">Lipoprotein</fullName>
    </recommendedName>
</protein>
<accession>A0A2T3MUP1</accession>
<feature type="chain" id="PRO_5015672593" description="Lipoprotein" evidence="1">
    <location>
        <begin position="20"/>
        <end position="89"/>
    </location>
</feature>
<evidence type="ECO:0008006" key="4">
    <source>
        <dbReference type="Google" id="ProtNLM"/>
    </source>
</evidence>
<reference evidence="2 3" key="1">
    <citation type="submission" date="2018-03" db="EMBL/GenBank/DDBJ databases">
        <title>Whole genome sequencing of Histamine producing bacteria.</title>
        <authorList>
            <person name="Butler K."/>
        </authorList>
    </citation>
    <scope>NUCLEOTIDE SEQUENCE [LARGE SCALE GENOMIC DNA]</scope>
    <source>
        <strain evidence="2 3">DSM 16190</strain>
    </source>
</reference>
<gene>
    <name evidence="2" type="ORF">C9I89_16935</name>
</gene>
<dbReference type="AlphaFoldDB" id="A0A2T3MUP1"/>
<dbReference type="OrthoDB" id="5540985at2"/>